<keyword evidence="3 6" id="KW-0238">DNA-binding</keyword>
<dbReference type="InterPro" id="IPR000847">
    <property type="entry name" value="LysR_HTH_N"/>
</dbReference>
<dbReference type="SUPFAM" id="SSF53850">
    <property type="entry name" value="Periplasmic binding protein-like II"/>
    <property type="match status" value="1"/>
</dbReference>
<dbReference type="Proteomes" id="UP001180840">
    <property type="component" value="Unassembled WGS sequence"/>
</dbReference>
<evidence type="ECO:0000256" key="4">
    <source>
        <dbReference type="ARBA" id="ARBA00023163"/>
    </source>
</evidence>
<dbReference type="InterPro" id="IPR036390">
    <property type="entry name" value="WH_DNA-bd_sf"/>
</dbReference>
<comment type="similarity">
    <text evidence="1">Belongs to the LysR transcriptional regulatory family.</text>
</comment>
<dbReference type="PANTHER" id="PTHR30126:SF39">
    <property type="entry name" value="HTH-TYPE TRANSCRIPTIONAL REGULATOR CYSL"/>
    <property type="match status" value="1"/>
</dbReference>
<dbReference type="EMBL" id="JAVDXZ010000001">
    <property type="protein sequence ID" value="MDR7330526.1"/>
    <property type="molecule type" value="Genomic_DNA"/>
</dbReference>
<proteinExistence type="inferred from homology"/>
<dbReference type="Pfam" id="PF00126">
    <property type="entry name" value="HTH_1"/>
    <property type="match status" value="1"/>
</dbReference>
<evidence type="ECO:0000256" key="2">
    <source>
        <dbReference type="ARBA" id="ARBA00023015"/>
    </source>
</evidence>
<feature type="domain" description="HTH lysR-type" evidence="5">
    <location>
        <begin position="8"/>
        <end position="65"/>
    </location>
</feature>
<evidence type="ECO:0000256" key="1">
    <source>
        <dbReference type="ARBA" id="ARBA00009437"/>
    </source>
</evidence>
<gene>
    <name evidence="6" type="ORF">J2S39_002202</name>
</gene>
<dbReference type="PROSITE" id="PS50931">
    <property type="entry name" value="HTH_LYSR"/>
    <property type="match status" value="1"/>
</dbReference>
<accession>A0ABU2A014</accession>
<dbReference type="CDD" id="cd08420">
    <property type="entry name" value="PBP2_CysL_like"/>
    <property type="match status" value="1"/>
</dbReference>
<evidence type="ECO:0000259" key="5">
    <source>
        <dbReference type="PROSITE" id="PS50931"/>
    </source>
</evidence>
<organism evidence="6 7">
    <name type="scientific">Corynebacterium guangdongense</name>
    <dbReference type="NCBI Taxonomy" id="1783348"/>
    <lineage>
        <taxon>Bacteria</taxon>
        <taxon>Bacillati</taxon>
        <taxon>Actinomycetota</taxon>
        <taxon>Actinomycetes</taxon>
        <taxon>Mycobacteriales</taxon>
        <taxon>Corynebacteriaceae</taxon>
        <taxon>Corynebacterium</taxon>
    </lineage>
</organism>
<evidence type="ECO:0000313" key="6">
    <source>
        <dbReference type="EMBL" id="MDR7330526.1"/>
    </source>
</evidence>
<dbReference type="Gene3D" id="3.40.190.10">
    <property type="entry name" value="Periplasmic binding protein-like II"/>
    <property type="match status" value="2"/>
</dbReference>
<name>A0ABU2A014_9CORY</name>
<comment type="caution">
    <text evidence="6">The sequence shown here is derived from an EMBL/GenBank/DDBJ whole genome shotgun (WGS) entry which is preliminary data.</text>
</comment>
<dbReference type="PANTHER" id="PTHR30126">
    <property type="entry name" value="HTH-TYPE TRANSCRIPTIONAL REGULATOR"/>
    <property type="match status" value="1"/>
</dbReference>
<reference evidence="6" key="1">
    <citation type="submission" date="2023-07" db="EMBL/GenBank/DDBJ databases">
        <title>Sequencing the genomes of 1000 actinobacteria strains.</title>
        <authorList>
            <person name="Klenk H.-P."/>
        </authorList>
    </citation>
    <scope>NUCLEOTIDE SEQUENCE</scope>
    <source>
        <strain evidence="6">DSM 107476</strain>
    </source>
</reference>
<evidence type="ECO:0000313" key="7">
    <source>
        <dbReference type="Proteomes" id="UP001180840"/>
    </source>
</evidence>
<sequence length="317" mass="33460">MGIPAQVIDDNAMRLLVLIGERRSLGAAARELGMAQSNASRALARYERVTGLHLVDRTPAGSTLTEDGRLVAAWAAEALLALDEYAGAVTSLAHEAGTHLSVGASQTIAEYLAPRWLARFHRDYPDVEVTLTVANSQDTLAALEAGRVDIGFIETPLPVRHARVNLLATDELALVVAPGHPWAGRARPVSARELAGTGLVVRETGSGTRGTLDALLRDYPRADPELEVSSNAAVVGSVAAGVAPGVLSRLVVDVPLRTGMLVEVPTNGVDLRRPLRVVWPDAPMHSPATDFLAVAQANVPSASSGRPGQQNFPRDVK</sequence>
<dbReference type="Pfam" id="PF03466">
    <property type="entry name" value="LysR_substrate"/>
    <property type="match status" value="1"/>
</dbReference>
<protein>
    <submittedName>
        <fullName evidence="6">DNA-binding transcriptional LysR family regulator</fullName>
    </submittedName>
</protein>
<dbReference type="GO" id="GO:0003677">
    <property type="term" value="F:DNA binding"/>
    <property type="evidence" value="ECO:0007669"/>
    <property type="project" value="UniProtKB-KW"/>
</dbReference>
<keyword evidence="7" id="KW-1185">Reference proteome</keyword>
<dbReference type="Gene3D" id="1.10.10.10">
    <property type="entry name" value="Winged helix-like DNA-binding domain superfamily/Winged helix DNA-binding domain"/>
    <property type="match status" value="1"/>
</dbReference>
<dbReference type="InterPro" id="IPR005119">
    <property type="entry name" value="LysR_subst-bd"/>
</dbReference>
<dbReference type="InterPro" id="IPR036388">
    <property type="entry name" value="WH-like_DNA-bd_sf"/>
</dbReference>
<dbReference type="RefSeq" id="WP_290196298.1">
    <property type="nucleotide sequence ID" value="NZ_CP047654.1"/>
</dbReference>
<dbReference type="SUPFAM" id="SSF46785">
    <property type="entry name" value="Winged helix' DNA-binding domain"/>
    <property type="match status" value="1"/>
</dbReference>
<keyword evidence="4" id="KW-0804">Transcription</keyword>
<evidence type="ECO:0000256" key="3">
    <source>
        <dbReference type="ARBA" id="ARBA00023125"/>
    </source>
</evidence>
<keyword evidence="2" id="KW-0805">Transcription regulation</keyword>